<dbReference type="PROSITE" id="PS50943">
    <property type="entry name" value="HTH_CROC1"/>
    <property type="match status" value="1"/>
</dbReference>
<evidence type="ECO:0000313" key="2">
    <source>
        <dbReference type="EMBL" id="MCZ8403179.1"/>
    </source>
</evidence>
<accession>A0A9W5ACU8</accession>
<dbReference type="CDD" id="cd00093">
    <property type="entry name" value="HTH_XRE"/>
    <property type="match status" value="1"/>
</dbReference>
<dbReference type="InterPro" id="IPR001387">
    <property type="entry name" value="Cro/C1-type_HTH"/>
</dbReference>
<gene>
    <name evidence="2" type="ORF">O9570_17130</name>
</gene>
<comment type="caution">
    <text evidence="2">The sequence shown here is derived from an EMBL/GenBank/DDBJ whole genome shotgun (WGS) entry which is preliminary data.</text>
</comment>
<dbReference type="EMBL" id="JAPZVI010000013">
    <property type="protein sequence ID" value="MCZ8403179.1"/>
    <property type="molecule type" value="Genomic_DNA"/>
</dbReference>
<evidence type="ECO:0000313" key="3">
    <source>
        <dbReference type="Proteomes" id="UP001141992"/>
    </source>
</evidence>
<protein>
    <submittedName>
        <fullName evidence="2">Helix-turn-helix transcriptional regulator</fullName>
    </submittedName>
</protein>
<dbReference type="SMART" id="SM00530">
    <property type="entry name" value="HTH_XRE"/>
    <property type="match status" value="1"/>
</dbReference>
<reference evidence="2" key="1">
    <citation type="submission" date="2022-12" db="EMBL/GenBank/DDBJ databases">
        <authorList>
            <person name="Voronina O.L."/>
            <person name="Kunda M.S."/>
            <person name="Ryzhova N."/>
            <person name="Aksenova E.I."/>
        </authorList>
    </citation>
    <scope>NUCLEOTIDE SEQUENCE</scope>
    <source>
        <strain evidence="2">SCCH136:Ach223948</strain>
    </source>
</reference>
<sequence length="154" mass="16252">MKISVDIHPIASRLKEERERLGMTQPVFAEAASAKKRTLIDWEKGVSSPTAVQLAALATIGVDVAYVLTGSRSFKPEPAITPEQRMLIADFEACSPSDQAALRRTAAAMALGMAAGTATPGKSKQVFHGEVGQAVSGNITNQKAVTFNVGGKKK</sequence>
<organism evidence="2 3">
    <name type="scientific">Alcaligenes xylosoxydans xylosoxydans</name>
    <name type="common">Achromobacter xylosoxidans</name>
    <dbReference type="NCBI Taxonomy" id="85698"/>
    <lineage>
        <taxon>Bacteria</taxon>
        <taxon>Pseudomonadati</taxon>
        <taxon>Pseudomonadota</taxon>
        <taxon>Betaproteobacteria</taxon>
        <taxon>Burkholderiales</taxon>
        <taxon>Alcaligenaceae</taxon>
        <taxon>Achromobacter</taxon>
    </lineage>
</organism>
<dbReference type="Proteomes" id="UP001141992">
    <property type="component" value="Unassembled WGS sequence"/>
</dbReference>
<name>A0A9W5ACU8_ALCXX</name>
<dbReference type="Gene3D" id="1.10.260.40">
    <property type="entry name" value="lambda repressor-like DNA-binding domains"/>
    <property type="match status" value="1"/>
</dbReference>
<feature type="domain" description="HTH cro/C1-type" evidence="1">
    <location>
        <begin position="14"/>
        <end position="67"/>
    </location>
</feature>
<evidence type="ECO:0000259" key="1">
    <source>
        <dbReference type="PROSITE" id="PS50943"/>
    </source>
</evidence>
<dbReference type="InterPro" id="IPR010982">
    <property type="entry name" value="Lambda_DNA-bd_dom_sf"/>
</dbReference>
<proteinExistence type="predicted"/>
<dbReference type="AlphaFoldDB" id="A0A9W5ACU8"/>
<dbReference type="Pfam" id="PF01381">
    <property type="entry name" value="HTH_3"/>
    <property type="match status" value="1"/>
</dbReference>
<dbReference type="SUPFAM" id="SSF47413">
    <property type="entry name" value="lambda repressor-like DNA-binding domains"/>
    <property type="match status" value="1"/>
</dbReference>
<dbReference type="GO" id="GO:0003677">
    <property type="term" value="F:DNA binding"/>
    <property type="evidence" value="ECO:0007669"/>
    <property type="project" value="InterPro"/>
</dbReference>
<dbReference type="RefSeq" id="WP_109442080.1">
    <property type="nucleotide sequence ID" value="NZ_JAPZVI010000013.1"/>
</dbReference>